<evidence type="ECO:0000256" key="6">
    <source>
        <dbReference type="ARBA" id="ARBA00035804"/>
    </source>
</evidence>
<organism>
    <name type="scientific">Branchiostoma floridae</name>
    <name type="common">Florida lancelet</name>
    <name type="synonym">Amphioxus</name>
    <dbReference type="NCBI Taxonomy" id="7739"/>
    <lineage>
        <taxon>Eukaryota</taxon>
        <taxon>Metazoa</taxon>
        <taxon>Chordata</taxon>
        <taxon>Cephalochordata</taxon>
        <taxon>Leptocardii</taxon>
        <taxon>Amphioxiformes</taxon>
        <taxon>Branchiostomatidae</taxon>
        <taxon>Branchiostoma</taxon>
    </lineage>
</organism>
<dbReference type="InterPro" id="IPR013083">
    <property type="entry name" value="Znf_RING/FYVE/PHD"/>
</dbReference>
<keyword evidence="2" id="KW-0479">Metal-binding</keyword>
<name>C3ZXP0_BRAFL</name>
<dbReference type="InParanoid" id="C3ZXP0"/>
<dbReference type="AlphaFoldDB" id="C3ZXP0"/>
<accession>C3ZXP0</accession>
<gene>
    <name evidence="11" type="ORF">BRAFLDRAFT_105498</name>
</gene>
<comment type="catalytic activity">
    <reaction evidence="7">
        <text>a 1-O-alkyl-2-acetyl-sn-glycero-3-phosphocholine + H2O = a 1-O-alkyl-sn-glycero-3-phosphocholine + acetate + H(+)</text>
        <dbReference type="Rhea" id="RHEA:17777"/>
        <dbReference type="ChEBI" id="CHEBI:15377"/>
        <dbReference type="ChEBI" id="CHEBI:15378"/>
        <dbReference type="ChEBI" id="CHEBI:30089"/>
        <dbReference type="ChEBI" id="CHEBI:30909"/>
        <dbReference type="ChEBI" id="CHEBI:36707"/>
        <dbReference type="EC" id="3.1.1.47"/>
    </reaction>
    <physiologicalReaction direction="left-to-right" evidence="7">
        <dbReference type="Rhea" id="RHEA:17778"/>
    </physiologicalReaction>
</comment>
<dbReference type="SUPFAM" id="SSF57756">
    <property type="entry name" value="Retrovirus zinc finger-like domains"/>
    <property type="match status" value="1"/>
</dbReference>
<evidence type="ECO:0000256" key="4">
    <source>
        <dbReference type="ARBA" id="ARBA00022833"/>
    </source>
</evidence>
<evidence type="ECO:0000256" key="9">
    <source>
        <dbReference type="SAM" id="MobiDB-lite"/>
    </source>
</evidence>
<dbReference type="InterPro" id="IPR011011">
    <property type="entry name" value="Znf_FYVE_PHD"/>
</dbReference>
<feature type="region of interest" description="Disordered" evidence="9">
    <location>
        <begin position="369"/>
        <end position="396"/>
    </location>
</feature>
<dbReference type="InterPro" id="IPR036875">
    <property type="entry name" value="Znf_CCHC_sf"/>
</dbReference>
<evidence type="ECO:0000256" key="3">
    <source>
        <dbReference type="ARBA" id="ARBA00022771"/>
    </source>
</evidence>
<feature type="region of interest" description="Disordered" evidence="9">
    <location>
        <begin position="547"/>
        <end position="582"/>
    </location>
</feature>
<reference evidence="11" key="1">
    <citation type="journal article" date="2008" name="Nature">
        <title>The amphioxus genome and the evolution of the chordate karyotype.</title>
        <authorList>
            <consortium name="US DOE Joint Genome Institute (JGI-PGF)"/>
            <person name="Putnam N.H."/>
            <person name="Butts T."/>
            <person name="Ferrier D.E.K."/>
            <person name="Furlong R.F."/>
            <person name="Hellsten U."/>
            <person name="Kawashima T."/>
            <person name="Robinson-Rechavi M."/>
            <person name="Shoguchi E."/>
            <person name="Terry A."/>
            <person name="Yu J.-K."/>
            <person name="Benito-Gutierrez E.L."/>
            <person name="Dubchak I."/>
            <person name="Garcia-Fernandez J."/>
            <person name="Gibson-Brown J.J."/>
            <person name="Grigoriev I.V."/>
            <person name="Horton A.C."/>
            <person name="de Jong P.J."/>
            <person name="Jurka J."/>
            <person name="Kapitonov V.V."/>
            <person name="Kohara Y."/>
            <person name="Kuroki Y."/>
            <person name="Lindquist E."/>
            <person name="Lucas S."/>
            <person name="Osoegawa K."/>
            <person name="Pennacchio L.A."/>
            <person name="Salamov A.A."/>
            <person name="Satou Y."/>
            <person name="Sauka-Spengler T."/>
            <person name="Schmutz J."/>
            <person name="Shin-I T."/>
            <person name="Toyoda A."/>
            <person name="Bronner-Fraser M."/>
            <person name="Fujiyama A."/>
            <person name="Holland L.Z."/>
            <person name="Holland P.W.H."/>
            <person name="Satoh N."/>
            <person name="Rokhsar D.S."/>
        </authorList>
    </citation>
    <scope>NUCLEOTIDE SEQUENCE [LARGE SCALE GENOMIC DNA]</scope>
    <source>
        <strain evidence="11">S238N-H82</strain>
        <tissue evidence="11">Testes</tissue>
    </source>
</reference>
<evidence type="ECO:0000256" key="1">
    <source>
        <dbReference type="ARBA" id="ARBA00013201"/>
    </source>
</evidence>
<feature type="compositionally biased region" description="Basic and acidic residues" evidence="9">
    <location>
        <begin position="369"/>
        <end position="381"/>
    </location>
</feature>
<dbReference type="InterPro" id="IPR001965">
    <property type="entry name" value="Znf_PHD"/>
</dbReference>
<feature type="compositionally biased region" description="Basic and acidic residues" evidence="9">
    <location>
        <begin position="770"/>
        <end position="783"/>
    </location>
</feature>
<proteinExistence type="predicted"/>
<dbReference type="GO" id="GO:0003676">
    <property type="term" value="F:nucleic acid binding"/>
    <property type="evidence" value="ECO:0007669"/>
    <property type="project" value="InterPro"/>
</dbReference>
<keyword evidence="3 8" id="KW-0863">Zinc-finger</keyword>
<dbReference type="Gene3D" id="3.30.40.10">
    <property type="entry name" value="Zinc/RING finger domain, C3HC4 (zinc finger)"/>
    <property type="match status" value="1"/>
</dbReference>
<feature type="region of interest" description="Disordered" evidence="9">
    <location>
        <begin position="763"/>
        <end position="804"/>
    </location>
</feature>
<dbReference type="InterPro" id="IPR036514">
    <property type="entry name" value="SGNH_hydro_sf"/>
</dbReference>
<dbReference type="GO" id="GO:0008270">
    <property type="term" value="F:zinc ion binding"/>
    <property type="evidence" value="ECO:0007669"/>
    <property type="project" value="UniProtKB-KW"/>
</dbReference>
<dbReference type="InterPro" id="IPR019787">
    <property type="entry name" value="Znf_PHD-finger"/>
</dbReference>
<dbReference type="Gene3D" id="3.40.50.1110">
    <property type="entry name" value="SGNH hydrolase"/>
    <property type="match status" value="1"/>
</dbReference>
<evidence type="ECO:0000256" key="8">
    <source>
        <dbReference type="PROSITE-ProRule" id="PRU00146"/>
    </source>
</evidence>
<comment type="catalytic activity">
    <reaction evidence="6">
        <text>1-O-hexadecyl-2-acetyl-sn-glycero-3-phosphate + H2O = 1-O-hexadecyl-sn-glycero-3-phosphate + acetate + H(+)</text>
        <dbReference type="Rhea" id="RHEA:41704"/>
        <dbReference type="ChEBI" id="CHEBI:15377"/>
        <dbReference type="ChEBI" id="CHEBI:15378"/>
        <dbReference type="ChEBI" id="CHEBI:30089"/>
        <dbReference type="ChEBI" id="CHEBI:77580"/>
        <dbReference type="ChEBI" id="CHEBI:78385"/>
    </reaction>
    <physiologicalReaction direction="left-to-right" evidence="6">
        <dbReference type="Rhea" id="RHEA:41705"/>
    </physiologicalReaction>
</comment>
<feature type="domain" description="PHD-type" evidence="10">
    <location>
        <begin position="439"/>
        <end position="491"/>
    </location>
</feature>
<evidence type="ECO:0000313" key="11">
    <source>
        <dbReference type="EMBL" id="EEN42703.1"/>
    </source>
</evidence>
<dbReference type="SUPFAM" id="SSF52266">
    <property type="entry name" value="SGNH hydrolase"/>
    <property type="match status" value="1"/>
</dbReference>
<feature type="non-terminal residue" evidence="11">
    <location>
        <position position="1"/>
    </location>
</feature>
<dbReference type="EC" id="3.1.1.47" evidence="1"/>
<evidence type="ECO:0000256" key="5">
    <source>
        <dbReference type="ARBA" id="ARBA00023721"/>
    </source>
</evidence>
<dbReference type="InterPro" id="IPR013830">
    <property type="entry name" value="SGNH_hydro"/>
</dbReference>
<keyword evidence="4" id="KW-0862">Zinc</keyword>
<dbReference type="CDD" id="cd15489">
    <property type="entry name" value="PHD_SF"/>
    <property type="match status" value="1"/>
</dbReference>
<comment type="catalytic activity">
    <reaction evidence="5">
        <text>1-O-hexadecyl-2-acetyl-sn-glycero-3-phosphocholine + H2O = 1-O-hexadecyl-sn-glycero-3-phosphocholine + acetate + H(+)</text>
        <dbReference type="Rhea" id="RHEA:40479"/>
        <dbReference type="ChEBI" id="CHEBI:15377"/>
        <dbReference type="ChEBI" id="CHEBI:15378"/>
        <dbReference type="ChEBI" id="CHEBI:30089"/>
        <dbReference type="ChEBI" id="CHEBI:44811"/>
        <dbReference type="ChEBI" id="CHEBI:64496"/>
    </reaction>
    <physiologicalReaction direction="left-to-right" evidence="5">
        <dbReference type="Rhea" id="RHEA:40480"/>
    </physiologicalReaction>
</comment>
<dbReference type="SUPFAM" id="SSF57903">
    <property type="entry name" value="FYVE/PHD zinc finger"/>
    <property type="match status" value="1"/>
</dbReference>
<sequence>VAKNYENGHINGQCNKQAQQQNSEVEEKIKLKTQPIQKPQRPRQNEFANAITLRSDGVLTAGGRCREDAGQKAVPQSFPAAATTPCHQEATYHCMILEDLAAATKDAPGAAGHLTTVFKQKAREWGNLFRRVTFVEFGFNQRVICLTVGMYRVPEVPDVTAVEVPDVTAVEKINVLQNVEILSVSREKSDFSLNPLSDAYGELLKQKLLNKSVVADSGCVIWTGYVNKQGYGSIKNVSKAQRLLQKLYSSDSVPKQDQTVKEAIVLMIQDGKLSVGEEVVQSSAEEGARVWKVPTFSTGQYTQGETMHNSKEHIRNLIEELPNHISTQDKTSIAQVIAYKSFSNSQDAESFLKSKCPSKEVAIQIIRESEERGYKMPEHSPTHGGKSTGSPDTSKGMGFGLTSMLNVLATPFRTSSSQENAPAQSKSARSLNLVPESEEVFCLENCSKNGIEDEDMVECCLCRRWVHFQCGGASGEEDVLGFWVCPECKNLPFTVKQLKEELSASRKATVVLKNHISDLKEAISCMVSKMEEASAVSNRLARLEKALGDSNRAQGGLPTQDRANSTTRRADTHSATVEEPSPAVEPNKVLLIGDSNLKYINPRGLSETVEVRTRRGRTMRDISQELADSDLHAYSHVVVHAGTNNLTETDDEHDIARLEKEAEELCTRVQSTNPRAKVVLSGICPRADSELPAAKVEPSNKVLRKVAEEQRALFVDNEGSFMYRNGQLDTTLYDRDLLHINRSRGSSRLIANIREVVPAIISASPTSRSPDSRRGYPRNDSRQTRGPWVQPPPAPSPPVRGMVDQWDDNRLHMQRDYPRPKHMRNQWEKHHPDVYSGEHMQSQRQQYPRRMHQDLPGEPPCHFCGERSHTTRVCRHGGPVRCNRCSQLGHKAKWSENEQMLKHMLHLTADFGTRLKLKFNESKSKILVVGKKLDPTRKWEMGELRLEECDSYKYLGIHIARNLNDNKHISETLKKTNRIAAAWKKKSLKPTCSWGSNVPNTKGDLGSSTRGEAITFAYVPAAVSLTPFRPVAATEGKGVLPASTPQNQNG</sequence>
<evidence type="ECO:0000256" key="2">
    <source>
        <dbReference type="ARBA" id="ARBA00022723"/>
    </source>
</evidence>
<protein>
    <recommendedName>
        <fullName evidence="1">1-alkyl-2-acetylglycerophosphocholine esterase</fullName>
        <ecNumber evidence="1">3.1.1.47</ecNumber>
    </recommendedName>
</protein>
<evidence type="ECO:0000259" key="10">
    <source>
        <dbReference type="PROSITE" id="PS50016"/>
    </source>
</evidence>
<dbReference type="eggNOG" id="ENOG502SG1Y">
    <property type="taxonomic scope" value="Eukaryota"/>
</dbReference>
<dbReference type="EMBL" id="GG666714">
    <property type="protein sequence ID" value="EEN42703.1"/>
    <property type="molecule type" value="Genomic_DNA"/>
</dbReference>
<dbReference type="SMART" id="SM00249">
    <property type="entry name" value="PHD"/>
    <property type="match status" value="1"/>
</dbReference>
<dbReference type="Pfam" id="PF13472">
    <property type="entry name" value="Lipase_GDSL_2"/>
    <property type="match status" value="1"/>
</dbReference>
<feature type="compositionally biased region" description="Pro residues" evidence="9">
    <location>
        <begin position="789"/>
        <end position="798"/>
    </location>
</feature>
<dbReference type="PROSITE" id="PS50016">
    <property type="entry name" value="ZF_PHD_2"/>
    <property type="match status" value="1"/>
</dbReference>
<evidence type="ECO:0000256" key="7">
    <source>
        <dbReference type="ARBA" id="ARBA00048078"/>
    </source>
</evidence>
<dbReference type="GO" id="GO:0003847">
    <property type="term" value="F:1-alkyl-2-acetylglycerophosphocholine esterase activity"/>
    <property type="evidence" value="ECO:0007669"/>
    <property type="project" value="UniProtKB-EC"/>
</dbReference>